<proteinExistence type="predicted"/>
<dbReference type="EMBL" id="AMZH03007597">
    <property type="protein sequence ID" value="RRT60935.1"/>
    <property type="molecule type" value="Genomic_DNA"/>
</dbReference>
<accession>A0A426ZAB9</accession>
<comment type="caution">
    <text evidence="3">The sequence shown here is derived from an EMBL/GenBank/DDBJ whole genome shotgun (WGS) entry which is preliminary data.</text>
</comment>
<sequence>MTNSCLLLLLPSLTEATTFLHLKCLAAGAYLTSIANVFCCSFYVLMPRVKRSSLCRDIKRSIPLQQLHSHFADTLQPKQAALLLPVASDSSSTPRLCNQTRNRLFDFTLDSTYMARLRSRCPPFSWKYSHHWHNSNTGFIERNKVLIPYFSDYSLLNDVVGLIFHSSCRHRLSAPAPLLLSM</sequence>
<keyword evidence="1" id="KW-0472">Membrane</keyword>
<evidence type="ECO:0000256" key="1">
    <source>
        <dbReference type="SAM" id="Phobius"/>
    </source>
</evidence>
<evidence type="ECO:0000313" key="4">
    <source>
        <dbReference type="Proteomes" id="UP000287651"/>
    </source>
</evidence>
<feature type="signal peptide" evidence="2">
    <location>
        <begin position="1"/>
        <end position="16"/>
    </location>
</feature>
<keyword evidence="1" id="KW-1133">Transmembrane helix</keyword>
<name>A0A426ZAB9_ENSVE</name>
<dbReference type="Proteomes" id="UP000287651">
    <property type="component" value="Unassembled WGS sequence"/>
</dbReference>
<reference evidence="3 4" key="1">
    <citation type="journal article" date="2014" name="Agronomy (Basel)">
        <title>A Draft Genome Sequence for Ensete ventricosum, the Drought-Tolerant Tree Against Hunger.</title>
        <authorList>
            <person name="Harrison J."/>
            <person name="Moore K.A."/>
            <person name="Paszkiewicz K."/>
            <person name="Jones T."/>
            <person name="Grant M."/>
            <person name="Ambacheew D."/>
            <person name="Muzemil S."/>
            <person name="Studholme D.J."/>
        </authorList>
    </citation>
    <scope>NUCLEOTIDE SEQUENCE [LARGE SCALE GENOMIC DNA]</scope>
</reference>
<feature type="chain" id="PRO_5019024416" description="Secreted protein" evidence="2">
    <location>
        <begin position="17"/>
        <end position="182"/>
    </location>
</feature>
<organism evidence="3 4">
    <name type="scientific">Ensete ventricosum</name>
    <name type="common">Abyssinian banana</name>
    <name type="synonym">Musa ensete</name>
    <dbReference type="NCBI Taxonomy" id="4639"/>
    <lineage>
        <taxon>Eukaryota</taxon>
        <taxon>Viridiplantae</taxon>
        <taxon>Streptophyta</taxon>
        <taxon>Embryophyta</taxon>
        <taxon>Tracheophyta</taxon>
        <taxon>Spermatophyta</taxon>
        <taxon>Magnoliopsida</taxon>
        <taxon>Liliopsida</taxon>
        <taxon>Zingiberales</taxon>
        <taxon>Musaceae</taxon>
        <taxon>Ensete</taxon>
    </lineage>
</organism>
<evidence type="ECO:0000256" key="2">
    <source>
        <dbReference type="SAM" id="SignalP"/>
    </source>
</evidence>
<evidence type="ECO:0000313" key="3">
    <source>
        <dbReference type="EMBL" id="RRT60935.1"/>
    </source>
</evidence>
<dbReference type="AlphaFoldDB" id="A0A426ZAB9"/>
<protein>
    <recommendedName>
        <fullName evidence="5">Secreted protein</fullName>
    </recommendedName>
</protein>
<evidence type="ECO:0008006" key="5">
    <source>
        <dbReference type="Google" id="ProtNLM"/>
    </source>
</evidence>
<keyword evidence="1" id="KW-0812">Transmembrane</keyword>
<gene>
    <name evidence="3" type="ORF">B296_00018990</name>
</gene>
<keyword evidence="2" id="KW-0732">Signal</keyword>
<feature type="transmembrane region" description="Helical" evidence="1">
    <location>
        <begin position="26"/>
        <end position="46"/>
    </location>
</feature>